<gene>
    <name evidence="3" type="ORF">NCTC11801_02003</name>
    <name evidence="2" type="ORF">QDQ51_05140</name>
</gene>
<organism evidence="2 5">
    <name type="scientific">Providencia rettgeri</name>
    <dbReference type="NCBI Taxonomy" id="587"/>
    <lineage>
        <taxon>Bacteria</taxon>
        <taxon>Pseudomonadati</taxon>
        <taxon>Pseudomonadota</taxon>
        <taxon>Gammaproteobacteria</taxon>
        <taxon>Enterobacterales</taxon>
        <taxon>Morganellaceae</taxon>
        <taxon>Providencia</taxon>
    </lineage>
</organism>
<feature type="transmembrane region" description="Helical" evidence="1">
    <location>
        <begin position="35"/>
        <end position="57"/>
    </location>
</feature>
<dbReference type="Proteomes" id="UP000254208">
    <property type="component" value="Unassembled WGS sequence"/>
</dbReference>
<evidence type="ECO:0000313" key="4">
    <source>
        <dbReference type="Proteomes" id="UP000254208"/>
    </source>
</evidence>
<dbReference type="GO" id="GO:0001907">
    <property type="term" value="P:symbiont-mediated killing of host cell"/>
    <property type="evidence" value="ECO:0007669"/>
    <property type="project" value="InterPro"/>
</dbReference>
<dbReference type="InterPro" id="IPR007054">
    <property type="entry name" value="Lysis_S"/>
</dbReference>
<dbReference type="GeneID" id="93672930"/>
<evidence type="ECO:0000313" key="2">
    <source>
        <dbReference type="EMBL" id="MDH2304804.1"/>
    </source>
</evidence>
<keyword evidence="1" id="KW-0472">Membrane</keyword>
<dbReference type="RefSeq" id="WP_004911666.1">
    <property type="nucleotide sequence ID" value="NZ_ABEXOA020000038.1"/>
</dbReference>
<sequence>MRMDKLTTGASYAASTGSTFYWLKQLLDGFSSEQWAAIGVLGSLLLGVATFLTNLYFKRKEDKRKEAAHAKDTK</sequence>
<dbReference type="OMA" id="SAVGMGY"/>
<keyword evidence="1" id="KW-0812">Transmembrane</keyword>
<dbReference type="PIRSF" id="PIRSF030786">
    <property type="entry name" value="Lysis_S"/>
    <property type="match status" value="1"/>
</dbReference>
<dbReference type="Pfam" id="PF04971">
    <property type="entry name" value="Phage_holin_2_1"/>
    <property type="match status" value="1"/>
</dbReference>
<protein>
    <submittedName>
        <fullName evidence="2">Class II holin family protein</fullName>
    </submittedName>
    <submittedName>
        <fullName evidence="3">Lysis protein S</fullName>
    </submittedName>
</protein>
<dbReference type="GO" id="GO:0140911">
    <property type="term" value="F:pore-forming activity"/>
    <property type="evidence" value="ECO:0007669"/>
    <property type="project" value="InterPro"/>
</dbReference>
<dbReference type="EMBL" id="JARVQW010000001">
    <property type="protein sequence ID" value="MDH2304804.1"/>
    <property type="molecule type" value="Genomic_DNA"/>
</dbReference>
<evidence type="ECO:0000313" key="5">
    <source>
        <dbReference type="Proteomes" id="UP001162044"/>
    </source>
</evidence>
<evidence type="ECO:0000313" key="3">
    <source>
        <dbReference type="EMBL" id="SUC31056.1"/>
    </source>
</evidence>
<evidence type="ECO:0000256" key="1">
    <source>
        <dbReference type="SAM" id="Phobius"/>
    </source>
</evidence>
<name>A0A1B8SQQ8_PRORE</name>
<reference evidence="3 4" key="1">
    <citation type="submission" date="2018-06" db="EMBL/GenBank/DDBJ databases">
        <authorList>
            <consortium name="Pathogen Informatics"/>
            <person name="Doyle S."/>
        </authorList>
    </citation>
    <scope>NUCLEOTIDE SEQUENCE [LARGE SCALE GENOMIC DNA]</scope>
    <source>
        <strain evidence="3 4">NCTC11801</strain>
    </source>
</reference>
<reference evidence="2" key="2">
    <citation type="submission" date="2023-04" db="EMBL/GenBank/DDBJ databases">
        <authorList>
            <person name="Li W."/>
        </authorList>
    </citation>
    <scope>NUCLEOTIDE SEQUENCE</scope>
    <source>
        <strain evidence="2">QITACRE101</strain>
    </source>
</reference>
<reference evidence="2" key="3">
    <citation type="submission" date="2023-10" db="EMBL/GenBank/DDBJ databases">
        <title>Analysis of Resistance Genes of Carbapenem-resistant Providencia rettgeri.</title>
        <authorList>
            <person name="Liu M."/>
        </authorList>
    </citation>
    <scope>NUCLEOTIDE SEQUENCE</scope>
    <source>
        <strain evidence="2">QITACRE101</strain>
    </source>
</reference>
<keyword evidence="1" id="KW-1133">Transmembrane helix</keyword>
<proteinExistence type="predicted"/>
<dbReference type="Proteomes" id="UP001162044">
    <property type="component" value="Unassembled WGS sequence"/>
</dbReference>
<dbReference type="AlphaFoldDB" id="A0A1B8SQQ8"/>
<accession>A0A1B8SQQ8</accession>
<dbReference type="EMBL" id="UGTZ01000001">
    <property type="protein sequence ID" value="SUC31056.1"/>
    <property type="molecule type" value="Genomic_DNA"/>
</dbReference>